<gene>
    <name evidence="4" type="ORF">GCU69_32385</name>
</gene>
<evidence type="ECO:0000313" key="4">
    <source>
        <dbReference type="EMBL" id="KAF4405048.1"/>
    </source>
</evidence>
<dbReference type="SUPFAM" id="SSF52317">
    <property type="entry name" value="Class I glutamine amidotransferase-like"/>
    <property type="match status" value="1"/>
</dbReference>
<protein>
    <submittedName>
        <fullName evidence="4">ThuA domain-containing protein</fullName>
    </submittedName>
</protein>
<feature type="region of interest" description="Disordered" evidence="1">
    <location>
        <begin position="804"/>
        <end position="824"/>
    </location>
</feature>
<dbReference type="PANTHER" id="PTHR40469:SF2">
    <property type="entry name" value="GALACTOSE-BINDING DOMAIN-LIKE SUPERFAMILY PROTEIN"/>
    <property type="match status" value="1"/>
</dbReference>
<dbReference type="Pfam" id="PF07995">
    <property type="entry name" value="GSDH"/>
    <property type="match status" value="1"/>
</dbReference>
<evidence type="ECO:0000259" key="2">
    <source>
        <dbReference type="Pfam" id="PF06283"/>
    </source>
</evidence>
<keyword evidence="5" id="KW-1185">Reference proteome</keyword>
<dbReference type="InterPro" id="IPR011042">
    <property type="entry name" value="6-blade_b-propeller_TolB-like"/>
</dbReference>
<evidence type="ECO:0000313" key="5">
    <source>
        <dbReference type="Proteomes" id="UP000621266"/>
    </source>
</evidence>
<dbReference type="InterPro" id="IPR029010">
    <property type="entry name" value="ThuA-like"/>
</dbReference>
<proteinExistence type="predicted"/>
<comment type="caution">
    <text evidence="4">The sequence shown here is derived from an EMBL/GenBank/DDBJ whole genome shotgun (WGS) entry which is preliminary data.</text>
</comment>
<reference evidence="4 5" key="1">
    <citation type="submission" date="2019-10" db="EMBL/GenBank/DDBJ databases">
        <title>Streptomyces tenebrisbrunneis sp.nov., an endogenous actinomycete isolated from of Lycium ruthenicum.</title>
        <authorList>
            <person name="Ma L."/>
        </authorList>
    </citation>
    <scope>NUCLEOTIDE SEQUENCE [LARGE SCALE GENOMIC DNA]</scope>
    <source>
        <strain evidence="4 5">TRM 66187</strain>
    </source>
</reference>
<dbReference type="Proteomes" id="UP000621266">
    <property type="component" value="Unassembled WGS sequence"/>
</dbReference>
<dbReference type="RefSeq" id="WP_156207967.1">
    <property type="nucleotide sequence ID" value="NZ_WHPN01000430.1"/>
</dbReference>
<dbReference type="InterPro" id="IPR029062">
    <property type="entry name" value="Class_I_gatase-like"/>
</dbReference>
<dbReference type="Gene3D" id="2.120.10.30">
    <property type="entry name" value="TolB, C-terminal domain"/>
    <property type="match status" value="1"/>
</dbReference>
<feature type="domain" description="Glucose/Sorbosone dehydrogenase" evidence="3">
    <location>
        <begin position="363"/>
        <end position="615"/>
    </location>
</feature>
<dbReference type="EMBL" id="WHPN01000430">
    <property type="protein sequence ID" value="KAF4405048.1"/>
    <property type="molecule type" value="Genomic_DNA"/>
</dbReference>
<name>A0ABQ7F9N4_9ACTN</name>
<dbReference type="Gene3D" id="3.40.50.880">
    <property type="match status" value="1"/>
</dbReference>
<dbReference type="InterPro" id="IPR012938">
    <property type="entry name" value="Glc/Sorbosone_DH"/>
</dbReference>
<dbReference type="SUPFAM" id="SSF50952">
    <property type="entry name" value="Soluble quinoprotein glucose dehydrogenase"/>
    <property type="match status" value="1"/>
</dbReference>
<accession>A0ABQ7F9N4</accession>
<dbReference type="InterPro" id="IPR011041">
    <property type="entry name" value="Quinoprot_gluc/sorb_DH_b-prop"/>
</dbReference>
<feature type="domain" description="ThuA-like" evidence="2">
    <location>
        <begin position="56"/>
        <end position="275"/>
    </location>
</feature>
<sequence>MRTDPQPGPSRRRGRSKGRAWTTAALAVGMTVSMLGGTPAAGAPKFQDLPGGANARVLVFHDSGGTPSARTAAAVEAVETAGAEGPDAEHFTVEETDDPSVFTTNELARYNAVVFVDTGGDVLNNAQEDGFRAYVEAGGGFLGLHDAARTEPDSTWFGGLIGARPAAGSPSSVQRATVETGDRNHPATEGLPLEWSRRDVWLNWASNPTGEVHTVARVRERTYDPGDSGNGWDHPVSWCRDYDGGRSFYTAMGGTAESYEDERFRGHLRGALLWTARLARADCQASITDNYEATRLTEPNSPGEADQIGEPHGLVTADDGRVFYIGRGGGDAAAPVVTDWNNPDVGLGLGTVHVWDPATDRVKLAGALEVFGNKGGGGELVKNEEGLVGIELDPDFADNGWVYLHWTPHSEIDREKHLAERRVSRFTFDHATSKLDTASEKVLLSWPVQIHSCCHAGGGMAWDSQENLYIATGDNNSSQFSDGYSGNNPEPDFQGVSFADARRTAGNTNNLNGKILRIHPEDDGTYTVPEGNLFTGEEEGGGKTRPEIYVMGVRNPARISVDPETDTLYAGWVGPDAAGPSPTWGPAKYDTFAAIHSAGNQGWPYCMGNKQPYRDRNLPDPTQPLGWYDCDNLKNESPNNDGLVDIPPARSNNIWYSPQGGAPDYPRDGKVPSYEEDEARYLLPWLTGGGQATMNGPVYRHAESGDSPGKWPEYWDGKWFVGDFYDGDQPRHALVMDPDTSDKGGLPVHAENLDEIIPAGEGGIRNLMDWKFGSDGSLYVLDYGRGFFTSDEHSALWRVSYRGGPATPLPEDLATGGTRGGGDR</sequence>
<evidence type="ECO:0000256" key="1">
    <source>
        <dbReference type="SAM" id="MobiDB-lite"/>
    </source>
</evidence>
<evidence type="ECO:0000259" key="3">
    <source>
        <dbReference type="Pfam" id="PF07995"/>
    </source>
</evidence>
<dbReference type="Pfam" id="PF06283">
    <property type="entry name" value="ThuA"/>
    <property type="match status" value="1"/>
</dbReference>
<dbReference type="PANTHER" id="PTHR40469">
    <property type="entry name" value="SECRETED GLYCOSYL HYDROLASE"/>
    <property type="match status" value="1"/>
</dbReference>
<organism evidence="4 5">
    <name type="scientific">Streptomyces lycii</name>
    <dbReference type="NCBI Taxonomy" id="2654337"/>
    <lineage>
        <taxon>Bacteria</taxon>
        <taxon>Bacillati</taxon>
        <taxon>Actinomycetota</taxon>
        <taxon>Actinomycetes</taxon>
        <taxon>Kitasatosporales</taxon>
        <taxon>Streptomycetaceae</taxon>
        <taxon>Streptomyces</taxon>
    </lineage>
</organism>